<dbReference type="Pfam" id="PF23106">
    <property type="entry name" value="EGF_Teneurin"/>
    <property type="match status" value="1"/>
</dbReference>
<dbReference type="AlphaFoldDB" id="C0PQ34"/>
<evidence type="ECO:0000256" key="8">
    <source>
        <dbReference type="SAM" id="Phobius"/>
    </source>
</evidence>
<dbReference type="OMA" id="EIGRWFS"/>
<keyword evidence="3" id="KW-0328">Glycosyltransferase</keyword>
<keyword evidence="4" id="KW-0735">Signal-anchor</keyword>
<proteinExistence type="evidence at transcript level"/>
<dbReference type="InterPro" id="IPR040911">
    <property type="entry name" value="Exostosin_GT47"/>
</dbReference>
<accession>C0PQ34</accession>
<evidence type="ECO:0000256" key="6">
    <source>
        <dbReference type="PROSITE-ProRule" id="PRU00076"/>
    </source>
</evidence>
<feature type="transmembrane region" description="Helical" evidence="8">
    <location>
        <begin position="12"/>
        <end position="35"/>
    </location>
</feature>
<reference evidence="10" key="1">
    <citation type="submission" date="2009-02" db="EMBL/GenBank/DDBJ databases">
        <title>Full length sequence-verified cDNA sequences from Sitka spruce (Picea sitchensis).</title>
        <authorList>
            <person name="Reid K.E."/>
            <person name="Liao N."/>
            <person name="Ralph S."/>
            <person name="Kolosova N."/>
            <person name="Oddy C."/>
            <person name="Moore R."/>
            <person name="Mayo M."/>
            <person name="Wagner S."/>
            <person name="King J."/>
            <person name="Yanchuk A."/>
            <person name="Holt R."/>
            <person name="Jones S."/>
            <person name="Marra M."/>
            <person name="Ritland C.E."/>
            <person name="Ritland K."/>
            <person name="Bohlmann J."/>
        </authorList>
    </citation>
    <scope>NUCLEOTIDE SEQUENCE</scope>
    <source>
        <tissue evidence="10">Green portion of the leader tissue</tissue>
    </source>
</reference>
<comment type="subcellular location">
    <subcellularLocation>
        <location evidence="1">Golgi apparatus membrane</location>
        <topology evidence="1">Single-pass type II membrane protein</topology>
    </subcellularLocation>
</comment>
<dbReference type="InterPro" id="IPR004263">
    <property type="entry name" value="Exostosin"/>
</dbReference>
<organism evidence="10">
    <name type="scientific">Picea sitchensis</name>
    <name type="common">Sitka spruce</name>
    <name type="synonym">Pinus sitchensis</name>
    <dbReference type="NCBI Taxonomy" id="3332"/>
    <lineage>
        <taxon>Eukaryota</taxon>
        <taxon>Viridiplantae</taxon>
        <taxon>Streptophyta</taxon>
        <taxon>Embryophyta</taxon>
        <taxon>Tracheophyta</taxon>
        <taxon>Spermatophyta</taxon>
        <taxon>Pinopsida</taxon>
        <taxon>Pinidae</taxon>
        <taxon>Conifers I</taxon>
        <taxon>Pinales</taxon>
        <taxon>Pinaceae</taxon>
        <taxon>Picea</taxon>
    </lineage>
</organism>
<evidence type="ECO:0000313" key="10">
    <source>
        <dbReference type="EMBL" id="ACN39924.1"/>
    </source>
</evidence>
<evidence type="ECO:0000256" key="1">
    <source>
        <dbReference type="ARBA" id="ARBA00004323"/>
    </source>
</evidence>
<keyword evidence="8" id="KW-0812">Transmembrane</keyword>
<name>C0PQ34_PICSI</name>
<feature type="region of interest" description="Disordered" evidence="7">
    <location>
        <begin position="52"/>
        <end position="74"/>
    </location>
</feature>
<dbReference type="EMBL" id="BT070410">
    <property type="protein sequence ID" value="ACN39924.1"/>
    <property type="molecule type" value="mRNA"/>
</dbReference>
<dbReference type="CAZy" id="GT47">
    <property type="family name" value="Glycosyltransferase Family 47"/>
</dbReference>
<protein>
    <recommendedName>
        <fullName evidence="9">EGF-like domain-containing protein</fullName>
    </recommendedName>
</protein>
<feature type="disulfide bond" evidence="6">
    <location>
        <begin position="118"/>
        <end position="128"/>
    </location>
</feature>
<dbReference type="PROSITE" id="PS01186">
    <property type="entry name" value="EGF_2"/>
    <property type="match status" value="1"/>
</dbReference>
<evidence type="ECO:0000256" key="7">
    <source>
        <dbReference type="SAM" id="MobiDB-lite"/>
    </source>
</evidence>
<feature type="domain" description="EGF-like" evidence="9">
    <location>
        <begin position="114"/>
        <end position="147"/>
    </location>
</feature>
<keyword evidence="6" id="KW-1015">Disulfide bond</keyword>
<dbReference type="GO" id="GO:0016757">
    <property type="term" value="F:glycosyltransferase activity"/>
    <property type="evidence" value="ECO:0007669"/>
    <property type="project" value="UniProtKB-KW"/>
</dbReference>
<evidence type="ECO:0000256" key="2">
    <source>
        <dbReference type="ARBA" id="ARBA00010271"/>
    </source>
</evidence>
<dbReference type="PROSITE" id="PS00022">
    <property type="entry name" value="EGF_1"/>
    <property type="match status" value="1"/>
</dbReference>
<evidence type="ECO:0000256" key="5">
    <source>
        <dbReference type="ARBA" id="ARBA00023034"/>
    </source>
</evidence>
<feature type="disulfide bond" evidence="6">
    <location>
        <begin position="137"/>
        <end position="146"/>
    </location>
</feature>
<dbReference type="PANTHER" id="PTHR11062">
    <property type="entry name" value="EXOSTOSIN HEPARAN SULFATE GLYCOSYLTRANSFERASE -RELATED"/>
    <property type="match status" value="1"/>
</dbReference>
<evidence type="ECO:0000256" key="3">
    <source>
        <dbReference type="ARBA" id="ARBA00022676"/>
    </source>
</evidence>
<keyword evidence="8" id="KW-0472">Membrane</keyword>
<keyword evidence="8" id="KW-1133">Transmembrane helix</keyword>
<dbReference type="InterPro" id="IPR000742">
    <property type="entry name" value="EGF"/>
</dbReference>
<evidence type="ECO:0000256" key="4">
    <source>
        <dbReference type="ARBA" id="ARBA00022968"/>
    </source>
</evidence>
<dbReference type="PANTHER" id="PTHR11062:SF268">
    <property type="entry name" value="FAMILY PROTEIN, PUTATIVE, EXPRESSED-RELATED"/>
    <property type="match status" value="1"/>
</dbReference>
<comment type="caution">
    <text evidence="6">Lacks conserved residue(s) required for the propagation of feature annotation.</text>
</comment>
<feature type="compositionally biased region" description="Polar residues" evidence="7">
    <location>
        <begin position="55"/>
        <end position="74"/>
    </location>
</feature>
<dbReference type="Pfam" id="PF03016">
    <property type="entry name" value="Exostosin_GT47"/>
    <property type="match status" value="1"/>
</dbReference>
<keyword evidence="5" id="KW-0333">Golgi apparatus</keyword>
<keyword evidence="3" id="KW-0808">Transferase</keyword>
<dbReference type="Gene3D" id="2.60.120.260">
    <property type="entry name" value="Galactose-binding domain-like"/>
    <property type="match status" value="1"/>
</dbReference>
<dbReference type="GO" id="GO:0000139">
    <property type="term" value="C:Golgi membrane"/>
    <property type="evidence" value="ECO:0007669"/>
    <property type="project" value="UniProtKB-SubCell"/>
</dbReference>
<sequence>MSSLQNFKYSWQLTIVILILVAFISVVHVFFVPLIPTSLEFTGSRQTESLADASSVKNGSSTGDKNIEQDQYPQSSDSYGAILYRDAPWKADMGKWLSRCHDIAALVYINETISGKNCKDGCSGHGICNVELGECRCFHGYAGEGCSEKLNIECNTLASPEAPFGYWMVSICSAYCDTTRAMCFCGEGSKYPDRPVAESCGFQVNGQVVNWSIADSEIIYTNDISKPGWCNVNPQEVKEGKALYKHECDCKYDCQWGQFCEIPTECSCINQCSGNGCCHGGFCQCKDGWYGVDCSIPSISSPLKEWPQWLRSATVHLPDGRLGDDYHSIRAVVKKKRPLIYIYDLPPEFNIHLLEGRHFRFQCVNRIYDDRNKSLWTDQLYGSQMALYESLLASPYRTLNGEEADYFYVPVLDACLITRADDAPHLSMKNHMGLRSYLTLDFYKKAYDHIMEHYTYWNRSSGHDHIWFFAWDEGACYAPKEIWNSMMLVHWGNTNSKHNHSTTAYLADNWDHIPIERRGRHPCFDPEKDLVLPAWKRPDPYNVKARFWARSRRERFTLFYFNGNLGASFKNNRPEPTYSLGIRQKLAAEFASEPNKEGKFGRQSTKDVIVVSQKSPNYYSELGSSLFCGVFPGDGWSGRMEDSVLQGCIPVIIQDGIQVAYENVLNYDSFAVRIAEDDIPHLVQILRGINETELEFKLANVQKLRQRFIYRDSVMLEARRQNKSHGHVDDWALQYSLLTGDDVLSTFIQVLHYKLHNDPWRSKLSVTKKEFGLPPLCQKNRNTGSSN</sequence>
<comment type="similarity">
    <text evidence="2">Belongs to the glycosyltransferase 47 family.</text>
</comment>
<dbReference type="PROSITE" id="PS50026">
    <property type="entry name" value="EGF_3"/>
    <property type="match status" value="1"/>
</dbReference>
<evidence type="ECO:0000259" key="9">
    <source>
        <dbReference type="PROSITE" id="PS50026"/>
    </source>
</evidence>
<keyword evidence="6" id="KW-0245">EGF-like domain</keyword>